<evidence type="ECO:0000313" key="1">
    <source>
        <dbReference type="EMBL" id="EYB84591.1"/>
    </source>
</evidence>
<dbReference type="AlphaFoldDB" id="A0A016S292"/>
<dbReference type="Proteomes" id="UP000024635">
    <property type="component" value="Unassembled WGS sequence"/>
</dbReference>
<protein>
    <submittedName>
        <fullName evidence="1">Uncharacterized protein</fullName>
    </submittedName>
</protein>
<dbReference type="EMBL" id="JARK01001650">
    <property type="protein sequence ID" value="EYB84591.1"/>
    <property type="molecule type" value="Genomic_DNA"/>
</dbReference>
<evidence type="ECO:0000313" key="2">
    <source>
        <dbReference type="Proteomes" id="UP000024635"/>
    </source>
</evidence>
<comment type="caution">
    <text evidence="1">The sequence shown here is derived from an EMBL/GenBank/DDBJ whole genome shotgun (WGS) entry which is preliminary data.</text>
</comment>
<name>A0A016S292_9BILA</name>
<organism evidence="1 2">
    <name type="scientific">Ancylostoma ceylanicum</name>
    <dbReference type="NCBI Taxonomy" id="53326"/>
    <lineage>
        <taxon>Eukaryota</taxon>
        <taxon>Metazoa</taxon>
        <taxon>Ecdysozoa</taxon>
        <taxon>Nematoda</taxon>
        <taxon>Chromadorea</taxon>
        <taxon>Rhabditida</taxon>
        <taxon>Rhabditina</taxon>
        <taxon>Rhabditomorpha</taxon>
        <taxon>Strongyloidea</taxon>
        <taxon>Ancylostomatidae</taxon>
        <taxon>Ancylostomatinae</taxon>
        <taxon>Ancylostoma</taxon>
    </lineage>
</organism>
<sequence length="70" mass="8002">MMTWIAGKRGSSTAWADSSFRIDDTLDISRIFASLLEQINSKIGRLNNYDTWVTEPKFRVSIELSITFIS</sequence>
<gene>
    <name evidence="1" type="primary">Acey_s0314.g2248</name>
    <name evidence="1" type="ORF">Y032_0314g2248</name>
</gene>
<proteinExistence type="predicted"/>
<reference evidence="2" key="1">
    <citation type="journal article" date="2015" name="Nat. Genet.">
        <title>The genome and transcriptome of the zoonotic hookworm Ancylostoma ceylanicum identify infection-specific gene families.</title>
        <authorList>
            <person name="Schwarz E.M."/>
            <person name="Hu Y."/>
            <person name="Antoshechkin I."/>
            <person name="Miller M.M."/>
            <person name="Sternberg P.W."/>
            <person name="Aroian R.V."/>
        </authorList>
    </citation>
    <scope>NUCLEOTIDE SEQUENCE</scope>
    <source>
        <strain evidence="2">HY135</strain>
    </source>
</reference>
<keyword evidence="2" id="KW-1185">Reference proteome</keyword>
<accession>A0A016S292</accession>